<feature type="transmembrane region" description="Helical" evidence="5">
    <location>
        <begin position="727"/>
        <end position="749"/>
    </location>
</feature>
<accession>A0A5E8BY69</accession>
<evidence type="ECO:0000313" key="7">
    <source>
        <dbReference type="Proteomes" id="UP000398389"/>
    </source>
</evidence>
<evidence type="ECO:0008006" key="8">
    <source>
        <dbReference type="Google" id="ProtNLM"/>
    </source>
</evidence>
<dbReference type="RefSeq" id="XP_031854793.1">
    <property type="nucleotide sequence ID" value="XM_031998902.1"/>
</dbReference>
<comment type="subcellular location">
    <subcellularLocation>
        <location evidence="1">Membrane</location>
        <topology evidence="1">Multi-pass membrane protein</topology>
    </subcellularLocation>
</comment>
<feature type="transmembrane region" description="Helical" evidence="5">
    <location>
        <begin position="635"/>
        <end position="658"/>
    </location>
</feature>
<keyword evidence="4 5" id="KW-0472">Membrane</keyword>
<feature type="transmembrane region" description="Helical" evidence="5">
    <location>
        <begin position="250"/>
        <end position="273"/>
    </location>
</feature>
<dbReference type="PANTHER" id="PTHR23502:SF34">
    <property type="entry name" value="PROTEIN HOL1"/>
    <property type="match status" value="1"/>
</dbReference>
<dbReference type="EMBL" id="CABVLU010000003">
    <property type="protein sequence ID" value="VVT54660.1"/>
    <property type="molecule type" value="Genomic_DNA"/>
</dbReference>
<keyword evidence="3 5" id="KW-1133">Transmembrane helix</keyword>
<dbReference type="GeneID" id="43583002"/>
<protein>
    <recommendedName>
        <fullName evidence="8">Major facilitator superfamily (MFS) profile domain-containing protein</fullName>
    </recommendedName>
</protein>
<feature type="transmembrane region" description="Helical" evidence="5">
    <location>
        <begin position="664"/>
        <end position="687"/>
    </location>
</feature>
<evidence type="ECO:0000256" key="1">
    <source>
        <dbReference type="ARBA" id="ARBA00004141"/>
    </source>
</evidence>
<dbReference type="InterPro" id="IPR036259">
    <property type="entry name" value="MFS_trans_sf"/>
</dbReference>
<feature type="transmembrane region" description="Helical" evidence="5">
    <location>
        <begin position="160"/>
        <end position="178"/>
    </location>
</feature>
<dbReference type="InterPro" id="IPR011701">
    <property type="entry name" value="MFS"/>
</dbReference>
<dbReference type="AlphaFoldDB" id="A0A5E8BY69"/>
<keyword evidence="7" id="KW-1185">Reference proteome</keyword>
<feature type="transmembrane region" description="Helical" evidence="5">
    <location>
        <begin position="471"/>
        <end position="495"/>
    </location>
</feature>
<evidence type="ECO:0000256" key="2">
    <source>
        <dbReference type="ARBA" id="ARBA00022692"/>
    </source>
</evidence>
<feature type="transmembrane region" description="Helical" evidence="5">
    <location>
        <begin position="122"/>
        <end position="140"/>
    </location>
</feature>
<evidence type="ECO:0000256" key="5">
    <source>
        <dbReference type="SAM" id="Phobius"/>
    </source>
</evidence>
<evidence type="ECO:0000256" key="3">
    <source>
        <dbReference type="ARBA" id="ARBA00022989"/>
    </source>
</evidence>
<feature type="transmembrane region" description="Helical" evidence="5">
    <location>
        <begin position="699"/>
        <end position="721"/>
    </location>
</feature>
<keyword evidence="2 5" id="KW-0812">Transmembrane</keyword>
<feature type="transmembrane region" description="Helical" evidence="5">
    <location>
        <begin position="300"/>
        <end position="319"/>
    </location>
</feature>
<dbReference type="PANTHER" id="PTHR23502">
    <property type="entry name" value="MAJOR FACILITATOR SUPERFAMILY"/>
    <property type="match status" value="1"/>
</dbReference>
<dbReference type="GO" id="GO:0005886">
    <property type="term" value="C:plasma membrane"/>
    <property type="evidence" value="ECO:0007669"/>
    <property type="project" value="TreeGrafter"/>
</dbReference>
<gene>
    <name evidence="6" type="ORF">SAPINGB_P004187</name>
</gene>
<dbReference type="GO" id="GO:0022857">
    <property type="term" value="F:transmembrane transporter activity"/>
    <property type="evidence" value="ECO:0007669"/>
    <property type="project" value="InterPro"/>
</dbReference>
<feature type="transmembrane region" description="Helical" evidence="5">
    <location>
        <begin position="515"/>
        <end position="536"/>
    </location>
</feature>
<dbReference type="OrthoDB" id="5215911at2759"/>
<evidence type="ECO:0000313" key="6">
    <source>
        <dbReference type="EMBL" id="VVT54660.1"/>
    </source>
</evidence>
<dbReference type="Proteomes" id="UP000398389">
    <property type="component" value="Unassembled WGS sequence"/>
</dbReference>
<name>A0A5E8BY69_9ASCO</name>
<reference evidence="6 7" key="1">
    <citation type="submission" date="2019-09" db="EMBL/GenBank/DDBJ databases">
        <authorList>
            <person name="Brejova B."/>
        </authorList>
    </citation>
    <scope>NUCLEOTIDE SEQUENCE [LARGE SCALE GENOMIC DNA]</scope>
</reference>
<sequence length="774" mass="87209">METPNHKVTIASFSLTSLASQDPELLHDDNNDDDDDDQQVKTSKWLGKIKGLINRAWDYCFDGTALDYEEFPGTQYLMTDESDSHLPDCPDSVVKKIGNVILVPQPSDSPNDPLNWSKVRKAWNLGIIVVFTALAAAVSNTTYSAQEVMHKELGEYLDEAMNMAGGVLFFSIAFSCYLMSPSSYLYGRKIMYIICLLMCITGSIAFSKAGSIGSVIMSQLLIGASAAAAEAQVQQSISDLFFMHERSFAVGVYVLSSALGTFMGPFVSCYILAGSEEEQIKNGAVHANKLLSMVSGWRWIGWWAVICSGLLLVVMIFGLEETYFDRKKYLKKAQQQVAKNEQDDALDKELIHHRHKEDHNDDDGTLHDELAHTILVDGVVWASSAEVSPRDLEEGFCAESYNPPTIAQNNDCTSCNVTSQLSRVITRASMTGADEPLLPYHKRVALITPATNMQCYGAKQYRHRLWIGMRVFLFAPVIYAGIQWGSQNAWLVFYLTTMAEDWRVKPYSYTSVDVALMGISWFIGSIIGCFYGGYFANKLIKYVVAFNTRRAERERLRALAEESKRNMLYMIGSREARSIAKPKRSFFFQIRTHHDETMDIPYYNPSLESLMKDIPDMFPCSQNGRRVVFEPETRLYMLIPTALISPLGLFLFGCGTHFKWHWFVSYLGLLFVGIGWGCAGDLSLSYLMDAYPDMVLENMVGAAFISNIIAGTFAFFSQHIIDRYGTFKTYLILGSLNLFFFLLTVLMIAKGKTCRLKTKKMYYEFLEARDGINQ</sequence>
<organism evidence="6 7">
    <name type="scientific">Magnusiomyces paraingens</name>
    <dbReference type="NCBI Taxonomy" id="2606893"/>
    <lineage>
        <taxon>Eukaryota</taxon>
        <taxon>Fungi</taxon>
        <taxon>Dikarya</taxon>
        <taxon>Ascomycota</taxon>
        <taxon>Saccharomycotina</taxon>
        <taxon>Dipodascomycetes</taxon>
        <taxon>Dipodascales</taxon>
        <taxon>Dipodascaceae</taxon>
        <taxon>Magnusiomyces</taxon>
    </lineage>
</organism>
<proteinExistence type="predicted"/>
<dbReference type="Gene3D" id="1.20.1250.20">
    <property type="entry name" value="MFS general substrate transporter like domains"/>
    <property type="match status" value="2"/>
</dbReference>
<dbReference type="SUPFAM" id="SSF103473">
    <property type="entry name" value="MFS general substrate transporter"/>
    <property type="match status" value="2"/>
</dbReference>
<dbReference type="Pfam" id="PF07690">
    <property type="entry name" value="MFS_1"/>
    <property type="match status" value="1"/>
</dbReference>
<evidence type="ECO:0000256" key="4">
    <source>
        <dbReference type="ARBA" id="ARBA00023136"/>
    </source>
</evidence>